<organism evidence="2 3">
    <name type="scientific">Candidatus Methanoperedens nitratireducens</name>
    <dbReference type="NCBI Taxonomy" id="1392998"/>
    <lineage>
        <taxon>Archaea</taxon>
        <taxon>Methanobacteriati</taxon>
        <taxon>Methanobacteriota</taxon>
        <taxon>Stenosarchaea group</taxon>
        <taxon>Methanomicrobia</taxon>
        <taxon>Methanosarcinales</taxon>
        <taxon>ANME-2 cluster</taxon>
        <taxon>Candidatus Methanoperedentaceae</taxon>
        <taxon>Candidatus Methanoperedens</taxon>
    </lineage>
</organism>
<dbReference type="RefSeq" id="WP_096204633.1">
    <property type="nucleotide sequence ID" value="NZ_FZMP01000084.1"/>
</dbReference>
<dbReference type="OrthoDB" id="42009at2157"/>
<dbReference type="Pfam" id="PF19502">
    <property type="entry name" value="DUF6036"/>
    <property type="match status" value="1"/>
</dbReference>
<dbReference type="Gene3D" id="3.30.460.40">
    <property type="match status" value="1"/>
</dbReference>
<dbReference type="AlphaFoldDB" id="A0A284VM11"/>
<evidence type="ECO:0000313" key="2">
    <source>
        <dbReference type="EMBL" id="SNQ60320.1"/>
    </source>
</evidence>
<dbReference type="Proteomes" id="UP000218615">
    <property type="component" value="Unassembled WGS sequence"/>
</dbReference>
<gene>
    <name evidence="2" type="ORF">MNV_1740065</name>
</gene>
<accession>A0A284VM11</accession>
<dbReference type="EMBL" id="FZMP01000084">
    <property type="protein sequence ID" value="SNQ60320.1"/>
    <property type="molecule type" value="Genomic_DNA"/>
</dbReference>
<dbReference type="SUPFAM" id="SSF81301">
    <property type="entry name" value="Nucleotidyltransferase"/>
    <property type="match status" value="1"/>
</dbReference>
<evidence type="ECO:0000259" key="1">
    <source>
        <dbReference type="Pfam" id="PF19502"/>
    </source>
</evidence>
<evidence type="ECO:0000313" key="3">
    <source>
        <dbReference type="Proteomes" id="UP000218615"/>
    </source>
</evidence>
<dbReference type="InterPro" id="IPR045792">
    <property type="entry name" value="DUF6036"/>
</dbReference>
<sequence length="183" mass="21479">MRKFEEIIELTADFLNLEKIPYMFVGAIAIGYYGIPRTTQDIDVVIVIPQDKIQKFAEYFKSKDFFCPAEDIIAAFNEKSHFGVFDDQSPFRIDVKGIYNEFDQQSFLRRTQVEFFNRKIWLCTPEDSIISKLAYGSPKDILDAKGILLRQKEKLDYNYLTKHSKVYKVNESYKKVIKEVSKI</sequence>
<reference evidence="3" key="1">
    <citation type="submission" date="2017-06" db="EMBL/GenBank/DDBJ databases">
        <authorList>
            <person name="Cremers G."/>
        </authorList>
    </citation>
    <scope>NUCLEOTIDE SEQUENCE [LARGE SCALE GENOMIC DNA]</scope>
</reference>
<proteinExistence type="predicted"/>
<keyword evidence="3" id="KW-1185">Reference proteome</keyword>
<feature type="domain" description="DUF6036" evidence="1">
    <location>
        <begin position="20"/>
        <end position="173"/>
    </location>
</feature>
<name>A0A284VM11_9EURY</name>
<dbReference type="InterPro" id="IPR043519">
    <property type="entry name" value="NT_sf"/>
</dbReference>
<protein>
    <recommendedName>
        <fullName evidence="1">DUF6036 domain-containing protein</fullName>
    </recommendedName>
</protein>